<keyword evidence="1" id="KW-1133">Transmembrane helix</keyword>
<name>A0ABW0KJK3_9BACL</name>
<dbReference type="EMBL" id="JBHSMJ010000065">
    <property type="protein sequence ID" value="MFC5452797.1"/>
    <property type="molecule type" value="Genomic_DNA"/>
</dbReference>
<evidence type="ECO:0000256" key="1">
    <source>
        <dbReference type="SAM" id="Phobius"/>
    </source>
</evidence>
<keyword evidence="1" id="KW-0812">Transmembrane</keyword>
<organism evidence="2 3">
    <name type="scientific">Paenibacillus aestuarii</name>
    <dbReference type="NCBI Taxonomy" id="516965"/>
    <lineage>
        <taxon>Bacteria</taxon>
        <taxon>Bacillati</taxon>
        <taxon>Bacillota</taxon>
        <taxon>Bacilli</taxon>
        <taxon>Bacillales</taxon>
        <taxon>Paenibacillaceae</taxon>
        <taxon>Paenibacillus</taxon>
    </lineage>
</organism>
<protein>
    <submittedName>
        <fullName evidence="2">Uncharacterized protein</fullName>
    </submittedName>
</protein>
<accession>A0ABW0KJK3</accession>
<proteinExistence type="predicted"/>
<sequence length="70" mass="7905">MKAALQMVIGLIFDDWWLGIGLLVSIALSYFAIRNGMNLQYAGWMLLLLIVATLLLSLIMEFRKKSKSLS</sequence>
<dbReference type="Proteomes" id="UP001596044">
    <property type="component" value="Unassembled WGS sequence"/>
</dbReference>
<evidence type="ECO:0000313" key="3">
    <source>
        <dbReference type="Proteomes" id="UP001596044"/>
    </source>
</evidence>
<gene>
    <name evidence="2" type="ORF">ACFPOG_31810</name>
</gene>
<comment type="caution">
    <text evidence="2">The sequence shown here is derived from an EMBL/GenBank/DDBJ whole genome shotgun (WGS) entry which is preliminary data.</text>
</comment>
<feature type="transmembrane region" description="Helical" evidence="1">
    <location>
        <begin position="39"/>
        <end position="60"/>
    </location>
</feature>
<reference evidence="3" key="1">
    <citation type="journal article" date="2019" name="Int. J. Syst. Evol. Microbiol.">
        <title>The Global Catalogue of Microorganisms (GCM) 10K type strain sequencing project: providing services to taxonomists for standard genome sequencing and annotation.</title>
        <authorList>
            <consortium name="The Broad Institute Genomics Platform"/>
            <consortium name="The Broad Institute Genome Sequencing Center for Infectious Disease"/>
            <person name="Wu L."/>
            <person name="Ma J."/>
        </authorList>
    </citation>
    <scope>NUCLEOTIDE SEQUENCE [LARGE SCALE GENOMIC DNA]</scope>
    <source>
        <strain evidence="3">KACC 11904</strain>
    </source>
</reference>
<feature type="transmembrane region" description="Helical" evidence="1">
    <location>
        <begin position="12"/>
        <end position="33"/>
    </location>
</feature>
<keyword evidence="1" id="KW-0472">Membrane</keyword>
<keyword evidence="3" id="KW-1185">Reference proteome</keyword>
<dbReference type="RefSeq" id="WP_270879065.1">
    <property type="nucleotide sequence ID" value="NZ_JAQFVF010000023.1"/>
</dbReference>
<evidence type="ECO:0000313" key="2">
    <source>
        <dbReference type="EMBL" id="MFC5452797.1"/>
    </source>
</evidence>